<dbReference type="Proteomes" id="UP001320702">
    <property type="component" value="Unassembled WGS sequence"/>
</dbReference>
<dbReference type="SUPFAM" id="SSF55874">
    <property type="entry name" value="ATPase domain of HSP90 chaperone/DNA topoisomerase II/histidine kinase"/>
    <property type="match status" value="1"/>
</dbReference>
<keyword evidence="7 12" id="KW-0418">Kinase</keyword>
<dbReference type="InterPro" id="IPR003594">
    <property type="entry name" value="HATPase_dom"/>
</dbReference>
<feature type="domain" description="Histidine kinase" evidence="11">
    <location>
        <begin position="246"/>
        <end position="446"/>
    </location>
</feature>
<evidence type="ECO:0000256" key="3">
    <source>
        <dbReference type="ARBA" id="ARBA00012438"/>
    </source>
</evidence>
<comment type="catalytic activity">
    <reaction evidence="1">
        <text>ATP + protein L-histidine = ADP + protein N-phospho-L-histidine.</text>
        <dbReference type="EC" id="2.7.13.3"/>
    </reaction>
</comment>
<evidence type="ECO:0000256" key="8">
    <source>
        <dbReference type="ARBA" id="ARBA00022989"/>
    </source>
</evidence>
<dbReference type="SMART" id="SM00387">
    <property type="entry name" value="HATPase_c"/>
    <property type="match status" value="1"/>
</dbReference>
<dbReference type="InterPro" id="IPR036890">
    <property type="entry name" value="HATPase_C_sf"/>
</dbReference>
<dbReference type="InterPro" id="IPR004358">
    <property type="entry name" value="Sig_transdc_His_kin-like_C"/>
</dbReference>
<reference evidence="12 13" key="1">
    <citation type="submission" date="2022-04" db="EMBL/GenBank/DDBJ databases">
        <title>Paracoccus sp. YLB-12 draft genome sequence.</title>
        <authorList>
            <person name="Yu L."/>
        </authorList>
    </citation>
    <scope>NUCLEOTIDE SEQUENCE [LARGE SCALE GENOMIC DNA]</scope>
    <source>
        <strain evidence="12 13">YLB-12</strain>
    </source>
</reference>
<dbReference type="Gene3D" id="1.10.287.130">
    <property type="match status" value="1"/>
</dbReference>
<keyword evidence="8 10" id="KW-1133">Transmembrane helix</keyword>
<dbReference type="PROSITE" id="PS50109">
    <property type="entry name" value="HIS_KIN"/>
    <property type="match status" value="1"/>
</dbReference>
<feature type="transmembrane region" description="Helical" evidence="10">
    <location>
        <begin position="167"/>
        <end position="190"/>
    </location>
</feature>
<dbReference type="PANTHER" id="PTHR45436:SF5">
    <property type="entry name" value="SENSOR HISTIDINE KINASE TRCS"/>
    <property type="match status" value="1"/>
</dbReference>
<evidence type="ECO:0000256" key="6">
    <source>
        <dbReference type="ARBA" id="ARBA00022692"/>
    </source>
</evidence>
<keyword evidence="5" id="KW-0808">Transferase</keyword>
<keyword evidence="6 10" id="KW-0812">Transmembrane</keyword>
<sequence length="446" mass="48145">MRPLSLRWRLLVAGGAAILVSLSVGIAGLAALFDRHVERVAVANLEARAQAVIAMVEPVAGGAPILRQAPRDPNYDQPFSGHYWQLRLGERTVRSRSLWDYAFPMAETARHGAQEVVSLTGPRGNQLLAIERHLLVGRGPEAVPMAVIVASERAELVNARRGFFRDLLPYAAAMAGLLLAAFVAQVMIGLRPLSRIAARITDLSLGKRARLGGDLPSEVMPLARQLDLLLDDRDREMARARHRAADLAHGFKTPLQALMGDAGELRRLGQARIADNVESVAKTMHRLVSRELARARIQSDRASATCDAAAVVDRVVRVLQRVPAGRRMDWQITVCDNAIARMDGDDLTEAVGALLENAVRHAVSGVRIEMSRTAKMIHIEISDDGPGIPEKDLARLMQRGERLDSSDGQGIGLAIVSDILDAAGGRLSMINAPAGLKVTVSIPGAD</sequence>
<evidence type="ECO:0000256" key="1">
    <source>
        <dbReference type="ARBA" id="ARBA00000085"/>
    </source>
</evidence>
<evidence type="ECO:0000259" key="11">
    <source>
        <dbReference type="PROSITE" id="PS50109"/>
    </source>
</evidence>
<comment type="subcellular location">
    <subcellularLocation>
        <location evidence="2">Membrane</location>
    </subcellularLocation>
</comment>
<dbReference type="CDD" id="cd00082">
    <property type="entry name" value="HisKA"/>
    <property type="match status" value="1"/>
</dbReference>
<evidence type="ECO:0000313" key="12">
    <source>
        <dbReference type="EMBL" id="MCT4334462.1"/>
    </source>
</evidence>
<name>A0ABT2KD44_9RHOB</name>
<dbReference type="InterPro" id="IPR005467">
    <property type="entry name" value="His_kinase_dom"/>
</dbReference>
<keyword evidence="4" id="KW-0597">Phosphoprotein</keyword>
<dbReference type="InterPro" id="IPR050428">
    <property type="entry name" value="TCS_sensor_his_kinase"/>
</dbReference>
<proteinExistence type="predicted"/>
<keyword evidence="9 10" id="KW-0472">Membrane</keyword>
<dbReference type="PRINTS" id="PR00344">
    <property type="entry name" value="BCTRLSENSOR"/>
</dbReference>
<evidence type="ECO:0000256" key="9">
    <source>
        <dbReference type="ARBA" id="ARBA00023136"/>
    </source>
</evidence>
<dbReference type="Pfam" id="PF02518">
    <property type="entry name" value="HATPase_c"/>
    <property type="match status" value="1"/>
</dbReference>
<gene>
    <name evidence="12" type="ORF">MU516_16510</name>
</gene>
<evidence type="ECO:0000256" key="4">
    <source>
        <dbReference type="ARBA" id="ARBA00022553"/>
    </source>
</evidence>
<dbReference type="PANTHER" id="PTHR45436">
    <property type="entry name" value="SENSOR HISTIDINE KINASE YKOH"/>
    <property type="match status" value="1"/>
</dbReference>
<comment type="caution">
    <text evidence="12">The sequence shown here is derived from an EMBL/GenBank/DDBJ whole genome shotgun (WGS) entry which is preliminary data.</text>
</comment>
<organism evidence="12 13">
    <name type="scientific">Paracoccus maritimus</name>
    <dbReference type="NCBI Taxonomy" id="2933292"/>
    <lineage>
        <taxon>Bacteria</taxon>
        <taxon>Pseudomonadati</taxon>
        <taxon>Pseudomonadota</taxon>
        <taxon>Alphaproteobacteria</taxon>
        <taxon>Rhodobacterales</taxon>
        <taxon>Paracoccaceae</taxon>
        <taxon>Paracoccus</taxon>
    </lineage>
</organism>
<evidence type="ECO:0000313" key="13">
    <source>
        <dbReference type="Proteomes" id="UP001320702"/>
    </source>
</evidence>
<evidence type="ECO:0000256" key="10">
    <source>
        <dbReference type="SAM" id="Phobius"/>
    </source>
</evidence>
<dbReference type="SUPFAM" id="SSF47384">
    <property type="entry name" value="Homodimeric domain of signal transducing histidine kinase"/>
    <property type="match status" value="1"/>
</dbReference>
<dbReference type="EMBL" id="JANAVZ010000012">
    <property type="protein sequence ID" value="MCT4334462.1"/>
    <property type="molecule type" value="Genomic_DNA"/>
</dbReference>
<dbReference type="InterPro" id="IPR036097">
    <property type="entry name" value="HisK_dim/P_sf"/>
</dbReference>
<dbReference type="InterPro" id="IPR003661">
    <property type="entry name" value="HisK_dim/P_dom"/>
</dbReference>
<dbReference type="GO" id="GO:0016301">
    <property type="term" value="F:kinase activity"/>
    <property type="evidence" value="ECO:0007669"/>
    <property type="project" value="UniProtKB-KW"/>
</dbReference>
<dbReference type="Gene3D" id="3.30.565.10">
    <property type="entry name" value="Histidine kinase-like ATPase, C-terminal domain"/>
    <property type="match status" value="1"/>
</dbReference>
<dbReference type="RefSeq" id="WP_260278376.1">
    <property type="nucleotide sequence ID" value="NZ_JANAVZ010000012.1"/>
</dbReference>
<protein>
    <recommendedName>
        <fullName evidence="3">histidine kinase</fullName>
        <ecNumber evidence="3">2.7.13.3</ecNumber>
    </recommendedName>
</protein>
<keyword evidence="13" id="KW-1185">Reference proteome</keyword>
<evidence type="ECO:0000256" key="7">
    <source>
        <dbReference type="ARBA" id="ARBA00022777"/>
    </source>
</evidence>
<accession>A0ABT2KD44</accession>
<dbReference type="EC" id="2.7.13.3" evidence="3"/>
<evidence type="ECO:0000256" key="2">
    <source>
        <dbReference type="ARBA" id="ARBA00004370"/>
    </source>
</evidence>
<evidence type="ECO:0000256" key="5">
    <source>
        <dbReference type="ARBA" id="ARBA00022679"/>
    </source>
</evidence>